<dbReference type="Proteomes" id="UP001500902">
    <property type="component" value="Unassembled WGS sequence"/>
</dbReference>
<dbReference type="EMBL" id="BAAAZP010000152">
    <property type="protein sequence ID" value="GAA3698355.1"/>
    <property type="molecule type" value="Genomic_DNA"/>
</dbReference>
<comment type="caution">
    <text evidence="1">The sequence shown here is derived from an EMBL/GenBank/DDBJ whole genome shotgun (WGS) entry which is preliminary data.</text>
</comment>
<sequence>MPGAVDVEDGVQDGAQVVLGWPADVEGACAAFGAPGDQVWLDEGPSGVGQVAGIRSRLRHFFGVLPDEAAGQTAVRPSIKRGRSAAFWDEAGSFRARWA</sequence>
<reference evidence="2" key="1">
    <citation type="journal article" date="2019" name="Int. J. Syst. Evol. Microbiol.">
        <title>The Global Catalogue of Microorganisms (GCM) 10K type strain sequencing project: providing services to taxonomists for standard genome sequencing and annotation.</title>
        <authorList>
            <consortium name="The Broad Institute Genomics Platform"/>
            <consortium name="The Broad Institute Genome Sequencing Center for Infectious Disease"/>
            <person name="Wu L."/>
            <person name="Ma J."/>
        </authorList>
    </citation>
    <scope>NUCLEOTIDE SEQUENCE [LARGE SCALE GENOMIC DNA]</scope>
    <source>
        <strain evidence="2">JCM 16904</strain>
    </source>
</reference>
<proteinExistence type="predicted"/>
<keyword evidence="2" id="KW-1185">Reference proteome</keyword>
<evidence type="ECO:0000313" key="2">
    <source>
        <dbReference type="Proteomes" id="UP001500902"/>
    </source>
</evidence>
<organism evidence="1 2">
    <name type="scientific">Nonomuraea antimicrobica</name>
    <dbReference type="NCBI Taxonomy" id="561173"/>
    <lineage>
        <taxon>Bacteria</taxon>
        <taxon>Bacillati</taxon>
        <taxon>Actinomycetota</taxon>
        <taxon>Actinomycetes</taxon>
        <taxon>Streptosporangiales</taxon>
        <taxon>Streptosporangiaceae</taxon>
        <taxon>Nonomuraea</taxon>
    </lineage>
</organism>
<accession>A0ABP7CZ04</accession>
<protein>
    <submittedName>
        <fullName evidence="1">Uncharacterized protein</fullName>
    </submittedName>
</protein>
<evidence type="ECO:0000313" key="1">
    <source>
        <dbReference type="EMBL" id="GAA3698355.1"/>
    </source>
</evidence>
<gene>
    <name evidence="1" type="ORF">GCM10022224_075440</name>
</gene>
<name>A0ABP7CZ04_9ACTN</name>